<organism evidence="2 3">
    <name type="scientific">Apiospora kogelbergensis</name>
    <dbReference type="NCBI Taxonomy" id="1337665"/>
    <lineage>
        <taxon>Eukaryota</taxon>
        <taxon>Fungi</taxon>
        <taxon>Dikarya</taxon>
        <taxon>Ascomycota</taxon>
        <taxon>Pezizomycotina</taxon>
        <taxon>Sordariomycetes</taxon>
        <taxon>Xylariomycetidae</taxon>
        <taxon>Amphisphaeriales</taxon>
        <taxon>Apiosporaceae</taxon>
        <taxon>Apiospora</taxon>
    </lineage>
</organism>
<feature type="transmembrane region" description="Helical" evidence="1">
    <location>
        <begin position="275"/>
        <end position="301"/>
    </location>
</feature>
<sequence length="395" mass="43112">MEASSVDKNSSNHGEAIKRSHTSKTLSFTWWLARDQWFIITLLILILVASQVQAPDQQLRKTVVQYSTVTVIFLVNGCTVSTEVLLRSLRLWHLHIVIQCGCFLFTSATALAVVQAAASRTRSVDAAVLNGFVIMGCLPTALSFNVIMTKKANGNDALTLTESVLGGLIAPALSTVLITTYASINSWYTAVLPKATTGQYGLIFAKIFKQLGLTLFLPLVVGQLLQFFFPKTNEKVMNTWKARKLASFALLVLIWSAFDGAFASHSFSTLRGTDVAFLVLVDVGLLVFWMTASLFLAALFLSREDAIAVAFCISTKTPALGVPLVTLIFAGVSDVVAAKLYLPMIVLQCVQTCIVSVATIPLKKWQARPRKRCKKFKSASDECSSLEVRTLAQSE</sequence>
<dbReference type="PANTHER" id="PTHR18640">
    <property type="entry name" value="SOLUTE CARRIER FAMILY 10 MEMBER 7"/>
    <property type="match status" value="1"/>
</dbReference>
<keyword evidence="1" id="KW-0812">Transmembrane</keyword>
<feature type="transmembrane region" description="Helical" evidence="1">
    <location>
        <begin position="36"/>
        <end position="54"/>
    </location>
</feature>
<evidence type="ECO:0000313" key="3">
    <source>
        <dbReference type="Proteomes" id="UP001392437"/>
    </source>
</evidence>
<name>A0AAW0RC09_9PEZI</name>
<feature type="transmembrane region" description="Helical" evidence="1">
    <location>
        <begin position="340"/>
        <end position="362"/>
    </location>
</feature>
<dbReference type="EMBL" id="JAQQWP010000001">
    <property type="protein sequence ID" value="KAK8132309.1"/>
    <property type="molecule type" value="Genomic_DNA"/>
</dbReference>
<dbReference type="Proteomes" id="UP001392437">
    <property type="component" value="Unassembled WGS sequence"/>
</dbReference>
<feature type="transmembrane region" description="Helical" evidence="1">
    <location>
        <begin position="66"/>
        <end position="86"/>
    </location>
</feature>
<evidence type="ECO:0008006" key="4">
    <source>
        <dbReference type="Google" id="ProtNLM"/>
    </source>
</evidence>
<dbReference type="Pfam" id="PF13593">
    <property type="entry name" value="SBF_like"/>
    <property type="match status" value="1"/>
</dbReference>
<gene>
    <name evidence="2" type="ORF">PG999_000482</name>
</gene>
<dbReference type="PANTHER" id="PTHR18640:SF5">
    <property type="entry name" value="SODIUM_BILE ACID COTRANSPORTER 7"/>
    <property type="match status" value="1"/>
</dbReference>
<dbReference type="InterPro" id="IPR038770">
    <property type="entry name" value="Na+/solute_symporter_sf"/>
</dbReference>
<keyword evidence="3" id="KW-1185">Reference proteome</keyword>
<feature type="transmembrane region" description="Helical" evidence="1">
    <location>
        <begin position="168"/>
        <end position="190"/>
    </location>
</feature>
<dbReference type="GO" id="GO:0005886">
    <property type="term" value="C:plasma membrane"/>
    <property type="evidence" value="ECO:0007669"/>
    <property type="project" value="TreeGrafter"/>
</dbReference>
<evidence type="ECO:0000256" key="1">
    <source>
        <dbReference type="SAM" id="Phobius"/>
    </source>
</evidence>
<feature type="transmembrane region" description="Helical" evidence="1">
    <location>
        <begin position="126"/>
        <end position="148"/>
    </location>
</feature>
<feature type="transmembrane region" description="Helical" evidence="1">
    <location>
        <begin position="92"/>
        <end position="114"/>
    </location>
</feature>
<reference evidence="2 3" key="1">
    <citation type="submission" date="2023-01" db="EMBL/GenBank/DDBJ databases">
        <title>Analysis of 21 Apiospora genomes using comparative genomics revels a genus with tremendous synthesis potential of carbohydrate active enzymes and secondary metabolites.</title>
        <authorList>
            <person name="Sorensen T."/>
        </authorList>
    </citation>
    <scope>NUCLEOTIDE SEQUENCE [LARGE SCALE GENOMIC DNA]</scope>
    <source>
        <strain evidence="2 3">CBS 117206</strain>
    </source>
</reference>
<dbReference type="Gene3D" id="1.20.1530.20">
    <property type="match status" value="1"/>
</dbReference>
<dbReference type="InterPro" id="IPR016833">
    <property type="entry name" value="Put_Na-Bile_cotransptr"/>
</dbReference>
<keyword evidence="1" id="KW-0472">Membrane</keyword>
<dbReference type="AlphaFoldDB" id="A0AAW0RC09"/>
<feature type="transmembrane region" description="Helical" evidence="1">
    <location>
        <begin position="245"/>
        <end position="263"/>
    </location>
</feature>
<keyword evidence="1" id="KW-1133">Transmembrane helix</keyword>
<accession>A0AAW0RC09</accession>
<proteinExistence type="predicted"/>
<evidence type="ECO:0000313" key="2">
    <source>
        <dbReference type="EMBL" id="KAK8132309.1"/>
    </source>
</evidence>
<comment type="caution">
    <text evidence="2">The sequence shown here is derived from an EMBL/GenBank/DDBJ whole genome shotgun (WGS) entry which is preliminary data.</text>
</comment>
<protein>
    <recommendedName>
        <fullName evidence="4">Solute carrier family 10 (Sodium/bile acid cotransporter), member 7</fullName>
    </recommendedName>
</protein>